<sequence length="207" mass="22011">MTFASHGAGATAFLSLNDLQATLGDEHTMPISVGPLEVTADSPTSAYYFAGIHAAHPGVRGDVDGSAWMQMRLDFHSWVTWSSASGFQLIGFDMRPYYNENDNGSISSDFGETIFYETDTGENGSFKLSDSNASSFIGLMFNAPVHSITFSSLDLLNTTNGNGSSWFGVDNLHVFATAAPVPEPASLAMLLAGLGTVGLLARRRRAG</sequence>
<organism evidence="2 3">
    <name type="scientific">Roseateles depolymerans</name>
    <dbReference type="NCBI Taxonomy" id="76731"/>
    <lineage>
        <taxon>Bacteria</taxon>
        <taxon>Pseudomonadati</taxon>
        <taxon>Pseudomonadota</taxon>
        <taxon>Betaproteobacteria</taxon>
        <taxon>Burkholderiales</taxon>
        <taxon>Sphaerotilaceae</taxon>
        <taxon>Roseateles</taxon>
    </lineage>
</organism>
<dbReference type="Proteomes" id="UP000249633">
    <property type="component" value="Unassembled WGS sequence"/>
</dbReference>
<feature type="domain" description="Ice-binding protein C-terminal" evidence="1">
    <location>
        <begin position="180"/>
        <end position="205"/>
    </location>
</feature>
<protein>
    <recommendedName>
        <fullName evidence="1">Ice-binding protein C-terminal domain-containing protein</fullName>
    </recommendedName>
</protein>
<evidence type="ECO:0000313" key="3">
    <source>
        <dbReference type="Proteomes" id="UP000249633"/>
    </source>
</evidence>
<comment type="caution">
    <text evidence="2">The sequence shown here is derived from an EMBL/GenBank/DDBJ whole genome shotgun (WGS) entry which is preliminary data.</text>
</comment>
<dbReference type="NCBIfam" id="TIGR02595">
    <property type="entry name" value="PEP_CTERM"/>
    <property type="match status" value="1"/>
</dbReference>
<name>A0A2W5DNY2_9BURK</name>
<accession>A0A2W5DNY2</accession>
<gene>
    <name evidence="2" type="ORF">DI603_07895</name>
</gene>
<dbReference type="Pfam" id="PF07589">
    <property type="entry name" value="PEP-CTERM"/>
    <property type="match status" value="1"/>
</dbReference>
<proteinExistence type="predicted"/>
<evidence type="ECO:0000259" key="1">
    <source>
        <dbReference type="Pfam" id="PF07589"/>
    </source>
</evidence>
<evidence type="ECO:0000313" key="2">
    <source>
        <dbReference type="EMBL" id="PZP33491.1"/>
    </source>
</evidence>
<dbReference type="EMBL" id="QFOD01000006">
    <property type="protein sequence ID" value="PZP33491.1"/>
    <property type="molecule type" value="Genomic_DNA"/>
</dbReference>
<dbReference type="AlphaFoldDB" id="A0A2W5DNY2"/>
<reference evidence="2 3" key="1">
    <citation type="submission" date="2017-08" db="EMBL/GenBank/DDBJ databases">
        <title>Infants hospitalized years apart are colonized by the same room-sourced microbial strains.</title>
        <authorList>
            <person name="Brooks B."/>
            <person name="Olm M.R."/>
            <person name="Firek B.A."/>
            <person name="Baker R."/>
            <person name="Thomas B.C."/>
            <person name="Morowitz M.J."/>
            <person name="Banfield J.F."/>
        </authorList>
    </citation>
    <scope>NUCLEOTIDE SEQUENCE [LARGE SCALE GENOMIC DNA]</scope>
    <source>
        <strain evidence="2">S2_012_000_R2_81</strain>
    </source>
</reference>
<dbReference type="InterPro" id="IPR013424">
    <property type="entry name" value="Ice-binding_C"/>
</dbReference>